<evidence type="ECO:0000256" key="2">
    <source>
        <dbReference type="ARBA" id="ARBA00006171"/>
    </source>
</evidence>
<accession>A0A161GK96</accession>
<dbReference type="InterPro" id="IPR006439">
    <property type="entry name" value="HAD-SF_hydro_IA"/>
</dbReference>
<protein>
    <submittedName>
        <fullName evidence="5">Hydrolase, haloacid dehalogenase-like hydrolase</fullName>
    </submittedName>
</protein>
<comment type="similarity">
    <text evidence="2">Belongs to the HAD-like hydrolase superfamily. CbbY/CbbZ/Gph/YieH family.</text>
</comment>
<comment type="cofactor">
    <cofactor evidence="1">
        <name>Mg(2+)</name>
        <dbReference type="ChEBI" id="CHEBI:18420"/>
    </cofactor>
</comment>
<keyword evidence="6" id="KW-1185">Reference proteome</keyword>
<dbReference type="AlphaFoldDB" id="A0A161GK96"/>
<dbReference type="OrthoDB" id="9797743at2"/>
<dbReference type="STRING" id="1335048.AKL17_3579"/>
<keyword evidence="3" id="KW-0479">Metal-binding</keyword>
<reference evidence="5 6" key="1">
    <citation type="submission" date="2015-09" db="EMBL/GenBank/DDBJ databases">
        <title>Complete genome sequence of Defluviimonas alba cai42t isolated from an oilfield in Xinjiang.</title>
        <authorList>
            <person name="Geng S."/>
            <person name="Pan X."/>
            <person name="Wu X."/>
        </authorList>
    </citation>
    <scope>NUCLEOTIDE SEQUENCE [LARGE SCALE GENOMIC DNA]</scope>
    <source>
        <strain evidence="6">cai42</strain>
    </source>
</reference>
<dbReference type="NCBIfam" id="TIGR01509">
    <property type="entry name" value="HAD-SF-IA-v3"/>
    <property type="match status" value="1"/>
</dbReference>
<dbReference type="Gene3D" id="1.10.150.240">
    <property type="entry name" value="Putative phosphatase, domain 2"/>
    <property type="match status" value="1"/>
</dbReference>
<dbReference type="SUPFAM" id="SSF56784">
    <property type="entry name" value="HAD-like"/>
    <property type="match status" value="1"/>
</dbReference>
<name>A0A161GK96_9RHOB</name>
<dbReference type="KEGG" id="daa:AKL17_3579"/>
<dbReference type="Gene3D" id="3.40.50.1000">
    <property type="entry name" value="HAD superfamily/HAD-like"/>
    <property type="match status" value="1"/>
</dbReference>
<dbReference type="GO" id="GO:0046872">
    <property type="term" value="F:metal ion binding"/>
    <property type="evidence" value="ECO:0007669"/>
    <property type="project" value="UniProtKB-KW"/>
</dbReference>
<dbReference type="InterPro" id="IPR036412">
    <property type="entry name" value="HAD-like_sf"/>
</dbReference>
<evidence type="ECO:0000313" key="5">
    <source>
        <dbReference type="EMBL" id="AMY70803.1"/>
    </source>
</evidence>
<dbReference type="PATRIC" id="fig|1335048.3.peg.3711"/>
<keyword evidence="5" id="KW-0378">Hydrolase</keyword>
<dbReference type="SFLD" id="SFLDS00003">
    <property type="entry name" value="Haloacid_Dehalogenase"/>
    <property type="match status" value="1"/>
</dbReference>
<dbReference type="InterPro" id="IPR023214">
    <property type="entry name" value="HAD_sf"/>
</dbReference>
<proteinExistence type="inferred from homology"/>
<dbReference type="Proteomes" id="UP000076128">
    <property type="component" value="Chromosome"/>
</dbReference>
<dbReference type="EMBL" id="CP012661">
    <property type="protein sequence ID" value="AMY70803.1"/>
    <property type="molecule type" value="Genomic_DNA"/>
</dbReference>
<dbReference type="PANTHER" id="PTHR46193:SF10">
    <property type="entry name" value="6-PHOSPHOGLUCONATE PHOSPHATASE"/>
    <property type="match status" value="1"/>
</dbReference>
<evidence type="ECO:0000256" key="4">
    <source>
        <dbReference type="ARBA" id="ARBA00022842"/>
    </source>
</evidence>
<dbReference type="Pfam" id="PF00702">
    <property type="entry name" value="Hydrolase"/>
    <property type="match status" value="1"/>
</dbReference>
<dbReference type="InterPro" id="IPR051600">
    <property type="entry name" value="Beta-PGM-like"/>
</dbReference>
<evidence type="ECO:0000256" key="1">
    <source>
        <dbReference type="ARBA" id="ARBA00001946"/>
    </source>
</evidence>
<dbReference type="InterPro" id="IPR023198">
    <property type="entry name" value="PGP-like_dom2"/>
</dbReference>
<gene>
    <name evidence="5" type="ORF">AKL17_3579</name>
</gene>
<organism evidence="5 6">
    <name type="scientific">Frigidibacter mobilis</name>
    <dbReference type="NCBI Taxonomy" id="1335048"/>
    <lineage>
        <taxon>Bacteria</taxon>
        <taxon>Pseudomonadati</taxon>
        <taxon>Pseudomonadota</taxon>
        <taxon>Alphaproteobacteria</taxon>
        <taxon>Rhodobacterales</taxon>
        <taxon>Paracoccaceae</taxon>
        <taxon>Frigidibacter</taxon>
    </lineage>
</organism>
<keyword evidence="4" id="KW-0460">Magnesium</keyword>
<dbReference type="GO" id="GO:0016787">
    <property type="term" value="F:hydrolase activity"/>
    <property type="evidence" value="ECO:0007669"/>
    <property type="project" value="UniProtKB-KW"/>
</dbReference>
<evidence type="ECO:0000313" key="6">
    <source>
        <dbReference type="Proteomes" id="UP000076128"/>
    </source>
</evidence>
<dbReference type="PANTHER" id="PTHR46193">
    <property type="entry name" value="6-PHOSPHOGLUCONATE PHOSPHATASE"/>
    <property type="match status" value="1"/>
</dbReference>
<dbReference type="SFLD" id="SFLDG01129">
    <property type="entry name" value="C1.5:_HAD__Beta-PGM__Phosphata"/>
    <property type="match status" value="1"/>
</dbReference>
<dbReference type="RefSeq" id="WP_066815402.1">
    <property type="nucleotide sequence ID" value="NZ_CP012661.1"/>
</dbReference>
<evidence type="ECO:0000256" key="3">
    <source>
        <dbReference type="ARBA" id="ARBA00022723"/>
    </source>
</evidence>
<sequence length="226" mass="23468">MTDTGPTDTGSSRFDAVLFDCDGVLVDSEPMTFALLGEDLARFGLPLSPHEMEHMFIGGTITGVGQRAVEMGARLPEDWVADFYERLYARLALGTALVTGIEAVMDRLDAAGLPYAVGSNGTLRKMQVTLGQHPGLWARLEGRMFSGQDLGCPKPAPGLYLHAAAALGADPARCAVIEDSATGARAARAAGMACFGYAATGSGAVLAAEGATVFTSMQDLPALLGL</sequence>